<sequence length="331" mass="37669">MTSLLFLVGGLALLLVGGSGSSSSHSMRNFYSAVSEPSQGLPQFIAVGYVDDQPIARYDSNTKRKVPVVPWMRKVEQDDPLYWQRYSQVLQGWEQQFRVDLRTLRGRYNQNSSTGLHTWQWMYGCEVGPDGRPRGGYWQFGYDGEDFLTLDKETLTWTARVPQALITKERWDKGPEAQRFTAYTKEECAEWLRRYLDYGNETLRRTERPTVKVARKERSDGQETLVCQAHGFYPKEIDITWTKDGEDQWQDTFHGGVAPNSDGTYTKYVSIEVEPNERGHYRCRVGHNSVLETLDLAWEEPASNVGLIVGILVGVLAAIAVVAGVVYCMSK</sequence>
<feature type="signal peptide" evidence="12">
    <location>
        <begin position="1"/>
        <end position="20"/>
    </location>
</feature>
<dbReference type="PROSITE" id="PS50835">
    <property type="entry name" value="IG_LIKE"/>
    <property type="match status" value="1"/>
</dbReference>
<dbReference type="GeneID" id="129328489"/>
<keyword evidence="2" id="KW-0490">MHC I</keyword>
<evidence type="ECO:0000256" key="3">
    <source>
        <dbReference type="ARBA" id="ARBA00022692"/>
    </source>
</evidence>
<evidence type="ECO:0000256" key="1">
    <source>
        <dbReference type="ARBA" id="ARBA00004479"/>
    </source>
</evidence>
<keyword evidence="4 12" id="KW-0732">Signal</keyword>
<evidence type="ECO:0000256" key="10">
    <source>
        <dbReference type="RuleBase" id="RU004439"/>
    </source>
</evidence>
<dbReference type="PANTHER" id="PTHR16675:SF242">
    <property type="entry name" value="MAJOR HISTOCOMPATIBILITY COMPLEX CLASS I-RELATED GENE PROTEIN"/>
    <property type="match status" value="1"/>
</dbReference>
<gene>
    <name evidence="15" type="primary">LOC129328489</name>
</gene>
<accession>A0AA97J9J0</accession>
<evidence type="ECO:0000313" key="15">
    <source>
        <dbReference type="RefSeq" id="XP_054833565.1"/>
    </source>
</evidence>
<comment type="similarity">
    <text evidence="10">Belongs to the MHC class I family.</text>
</comment>
<dbReference type="InterPro" id="IPR037055">
    <property type="entry name" value="MHC_I-like_Ag-recog_sf"/>
</dbReference>
<dbReference type="AlphaFoldDB" id="A0AA97J9J0"/>
<evidence type="ECO:0000256" key="6">
    <source>
        <dbReference type="ARBA" id="ARBA00022989"/>
    </source>
</evidence>
<dbReference type="Gene3D" id="3.30.500.10">
    <property type="entry name" value="MHC class I-like antigen recognition-like"/>
    <property type="match status" value="1"/>
</dbReference>
<evidence type="ECO:0000256" key="12">
    <source>
        <dbReference type="SAM" id="SignalP"/>
    </source>
</evidence>
<reference evidence="15" key="1">
    <citation type="submission" date="2025-08" db="UniProtKB">
        <authorList>
            <consortium name="RefSeq"/>
        </authorList>
    </citation>
    <scope>IDENTIFICATION</scope>
    <source>
        <tissue evidence="15">Blood</tissue>
    </source>
</reference>
<dbReference type="InterPro" id="IPR036179">
    <property type="entry name" value="Ig-like_dom_sf"/>
</dbReference>
<dbReference type="InterPro" id="IPR011161">
    <property type="entry name" value="MHC_I-like_Ag-recog"/>
</dbReference>
<evidence type="ECO:0000313" key="14">
    <source>
        <dbReference type="Proteomes" id="UP001190640"/>
    </source>
</evidence>
<dbReference type="InterPro" id="IPR001039">
    <property type="entry name" value="MHC_I_a_a1/a2"/>
</dbReference>
<dbReference type="GO" id="GO:0006955">
    <property type="term" value="P:immune response"/>
    <property type="evidence" value="ECO:0007669"/>
    <property type="project" value="TreeGrafter"/>
</dbReference>
<organism evidence="14 15">
    <name type="scientific">Eublepharis macularius</name>
    <name type="common">Leopard gecko</name>
    <name type="synonym">Cyrtodactylus macularius</name>
    <dbReference type="NCBI Taxonomy" id="481883"/>
    <lineage>
        <taxon>Eukaryota</taxon>
        <taxon>Metazoa</taxon>
        <taxon>Chordata</taxon>
        <taxon>Craniata</taxon>
        <taxon>Vertebrata</taxon>
        <taxon>Euteleostomi</taxon>
        <taxon>Lepidosauria</taxon>
        <taxon>Squamata</taxon>
        <taxon>Bifurcata</taxon>
        <taxon>Gekkota</taxon>
        <taxon>Eublepharidae</taxon>
        <taxon>Eublepharinae</taxon>
        <taxon>Eublepharis</taxon>
    </lineage>
</organism>
<keyword evidence="9" id="KW-0325">Glycoprotein</keyword>
<evidence type="ECO:0000256" key="4">
    <source>
        <dbReference type="ARBA" id="ARBA00022729"/>
    </source>
</evidence>
<dbReference type="InterPro" id="IPR003006">
    <property type="entry name" value="Ig/MHC_CS"/>
</dbReference>
<evidence type="ECO:0000256" key="2">
    <source>
        <dbReference type="ARBA" id="ARBA00022451"/>
    </source>
</evidence>
<keyword evidence="3 11" id="KW-0812">Transmembrane</keyword>
<dbReference type="GO" id="GO:0042612">
    <property type="term" value="C:MHC class I protein complex"/>
    <property type="evidence" value="ECO:0007669"/>
    <property type="project" value="UniProtKB-KW"/>
</dbReference>
<keyword evidence="6 11" id="KW-1133">Transmembrane helix</keyword>
<keyword evidence="7 11" id="KW-0472">Membrane</keyword>
<dbReference type="PRINTS" id="PR01638">
    <property type="entry name" value="MHCCLASSI"/>
</dbReference>
<dbReference type="Proteomes" id="UP001190640">
    <property type="component" value="Chromosome 4"/>
</dbReference>
<dbReference type="InterPro" id="IPR003597">
    <property type="entry name" value="Ig_C1-set"/>
</dbReference>
<dbReference type="SMART" id="SM00407">
    <property type="entry name" value="IGc1"/>
    <property type="match status" value="1"/>
</dbReference>
<evidence type="ECO:0000259" key="13">
    <source>
        <dbReference type="PROSITE" id="PS50835"/>
    </source>
</evidence>
<comment type="subcellular location">
    <subcellularLocation>
        <location evidence="1">Membrane</location>
        <topology evidence="1">Single-pass type I membrane protein</topology>
    </subcellularLocation>
</comment>
<evidence type="ECO:0000256" key="8">
    <source>
        <dbReference type="ARBA" id="ARBA00023157"/>
    </source>
</evidence>
<keyword evidence="8" id="KW-1015">Disulfide bond</keyword>
<dbReference type="FunFam" id="2.60.40.10:FF:000204">
    <property type="entry name" value="Major histocompatibility complex, class I-related protein"/>
    <property type="match status" value="1"/>
</dbReference>
<dbReference type="GO" id="GO:0005615">
    <property type="term" value="C:extracellular space"/>
    <property type="evidence" value="ECO:0007669"/>
    <property type="project" value="TreeGrafter"/>
</dbReference>
<dbReference type="Pfam" id="PF00129">
    <property type="entry name" value="MHC_I"/>
    <property type="match status" value="1"/>
</dbReference>
<evidence type="ECO:0000256" key="9">
    <source>
        <dbReference type="ARBA" id="ARBA00023180"/>
    </source>
</evidence>
<dbReference type="SUPFAM" id="SSF48726">
    <property type="entry name" value="Immunoglobulin"/>
    <property type="match status" value="1"/>
</dbReference>
<feature type="transmembrane region" description="Helical" evidence="11">
    <location>
        <begin position="305"/>
        <end position="329"/>
    </location>
</feature>
<dbReference type="InterPro" id="IPR013783">
    <property type="entry name" value="Ig-like_fold"/>
</dbReference>
<dbReference type="InterPro" id="IPR007110">
    <property type="entry name" value="Ig-like_dom"/>
</dbReference>
<keyword evidence="14" id="KW-1185">Reference proteome</keyword>
<dbReference type="Gene3D" id="2.60.40.10">
    <property type="entry name" value="Immunoglobulins"/>
    <property type="match status" value="1"/>
</dbReference>
<keyword evidence="5" id="KW-0391">Immunity</keyword>
<dbReference type="GO" id="GO:0002474">
    <property type="term" value="P:antigen processing and presentation of peptide antigen via MHC class I"/>
    <property type="evidence" value="ECO:0007669"/>
    <property type="project" value="UniProtKB-KW"/>
</dbReference>
<dbReference type="GO" id="GO:0009897">
    <property type="term" value="C:external side of plasma membrane"/>
    <property type="evidence" value="ECO:0007669"/>
    <property type="project" value="TreeGrafter"/>
</dbReference>
<evidence type="ECO:0000256" key="5">
    <source>
        <dbReference type="ARBA" id="ARBA00022859"/>
    </source>
</evidence>
<dbReference type="FunFam" id="3.30.500.10:FF:000001">
    <property type="entry name" value="H-2 class I histocompatibility antigen, alpha chain"/>
    <property type="match status" value="1"/>
</dbReference>
<dbReference type="InterPro" id="IPR011162">
    <property type="entry name" value="MHC_I/II-like_Ag-recog"/>
</dbReference>
<feature type="domain" description="Ig-like" evidence="13">
    <location>
        <begin position="209"/>
        <end position="297"/>
    </location>
</feature>
<proteinExistence type="inferred from homology"/>
<dbReference type="PROSITE" id="PS00290">
    <property type="entry name" value="IG_MHC"/>
    <property type="match status" value="1"/>
</dbReference>
<dbReference type="CDD" id="cd07698">
    <property type="entry name" value="IgC1_MHC_I_alpha3"/>
    <property type="match status" value="1"/>
</dbReference>
<evidence type="ECO:0000256" key="11">
    <source>
        <dbReference type="SAM" id="Phobius"/>
    </source>
</evidence>
<dbReference type="PANTHER" id="PTHR16675">
    <property type="entry name" value="MHC CLASS I-RELATED"/>
    <property type="match status" value="1"/>
</dbReference>
<dbReference type="RefSeq" id="XP_054833565.1">
    <property type="nucleotide sequence ID" value="XM_054977590.1"/>
</dbReference>
<evidence type="ECO:0000256" key="7">
    <source>
        <dbReference type="ARBA" id="ARBA00023136"/>
    </source>
</evidence>
<dbReference type="KEGG" id="emc:129328489"/>
<dbReference type="Pfam" id="PF07654">
    <property type="entry name" value="C1-set"/>
    <property type="match status" value="1"/>
</dbReference>
<name>A0AA97J9J0_EUBMA</name>
<dbReference type="InterPro" id="IPR050208">
    <property type="entry name" value="MHC_class-I_related"/>
</dbReference>
<feature type="chain" id="PRO_5041635178" evidence="12">
    <location>
        <begin position="21"/>
        <end position="331"/>
    </location>
</feature>
<protein>
    <submittedName>
        <fullName evidence="15">BOLA class I histocompatibility antigen, alpha chain BL3-7-like</fullName>
    </submittedName>
</protein>
<dbReference type="SUPFAM" id="SSF54452">
    <property type="entry name" value="MHC antigen-recognition domain"/>
    <property type="match status" value="1"/>
</dbReference>